<evidence type="ECO:0000256" key="4">
    <source>
        <dbReference type="ARBA" id="ARBA00022679"/>
    </source>
</evidence>
<dbReference type="Pfam" id="PF13522">
    <property type="entry name" value="GATase_6"/>
    <property type="match status" value="1"/>
</dbReference>
<dbReference type="InterPro" id="IPR029055">
    <property type="entry name" value="Ntn_hydrolases_N"/>
</dbReference>
<gene>
    <name evidence="8" type="ORF">GOBAR_AA19127</name>
</gene>
<dbReference type="GO" id="GO:0004360">
    <property type="term" value="F:glutamine-fructose-6-phosphate transaminase (isomerizing) activity"/>
    <property type="evidence" value="ECO:0007669"/>
    <property type="project" value="UniProtKB-EC"/>
</dbReference>
<evidence type="ECO:0000313" key="9">
    <source>
        <dbReference type="Proteomes" id="UP000239757"/>
    </source>
</evidence>
<dbReference type="EMBL" id="KZ665100">
    <property type="protein sequence ID" value="PPS01527.1"/>
    <property type="molecule type" value="Genomic_DNA"/>
</dbReference>
<dbReference type="GO" id="GO:0006047">
    <property type="term" value="P:UDP-N-acetylglucosamine metabolic process"/>
    <property type="evidence" value="ECO:0007669"/>
    <property type="project" value="TreeGrafter"/>
</dbReference>
<dbReference type="InterPro" id="IPR017932">
    <property type="entry name" value="GATase_2_dom"/>
</dbReference>
<feature type="region of interest" description="Disordered" evidence="6">
    <location>
        <begin position="142"/>
        <end position="182"/>
    </location>
</feature>
<evidence type="ECO:0000256" key="5">
    <source>
        <dbReference type="ARBA" id="ARBA00022962"/>
    </source>
</evidence>
<feature type="domain" description="Glutamine amidotransferase type-2" evidence="7">
    <location>
        <begin position="2"/>
        <end position="182"/>
    </location>
</feature>
<dbReference type="PROSITE" id="PS51278">
    <property type="entry name" value="GATASE_TYPE_2"/>
    <property type="match status" value="1"/>
</dbReference>
<protein>
    <recommendedName>
        <fullName evidence="2">glutamine--fructose-6-phosphate transaminase (isomerizing)</fullName>
        <ecNumber evidence="2">2.6.1.16</ecNumber>
    </recommendedName>
</protein>
<dbReference type="SUPFAM" id="SSF56235">
    <property type="entry name" value="N-terminal nucleophile aminohydrolases (Ntn hydrolases)"/>
    <property type="match status" value="1"/>
</dbReference>
<dbReference type="Proteomes" id="UP000239757">
    <property type="component" value="Unassembled WGS sequence"/>
</dbReference>
<dbReference type="GO" id="GO:0006487">
    <property type="term" value="P:protein N-linked glycosylation"/>
    <property type="evidence" value="ECO:0007669"/>
    <property type="project" value="TreeGrafter"/>
</dbReference>
<dbReference type="PANTHER" id="PTHR10937">
    <property type="entry name" value="GLUCOSAMINE--FRUCTOSE-6-PHOSPHATE AMINOTRANSFERASE, ISOMERIZING"/>
    <property type="match status" value="1"/>
</dbReference>
<accession>A0A2P5XDW4</accession>
<evidence type="ECO:0000256" key="3">
    <source>
        <dbReference type="ARBA" id="ARBA00022576"/>
    </source>
</evidence>
<evidence type="ECO:0000313" key="8">
    <source>
        <dbReference type="EMBL" id="PPS01527.1"/>
    </source>
</evidence>
<comment type="catalytic activity">
    <reaction evidence="1">
        <text>D-fructose 6-phosphate + L-glutamine = D-glucosamine 6-phosphate + L-glutamate</text>
        <dbReference type="Rhea" id="RHEA:13237"/>
        <dbReference type="ChEBI" id="CHEBI:29985"/>
        <dbReference type="ChEBI" id="CHEBI:58359"/>
        <dbReference type="ChEBI" id="CHEBI:58725"/>
        <dbReference type="ChEBI" id="CHEBI:61527"/>
        <dbReference type="EC" id="2.6.1.16"/>
    </reaction>
</comment>
<name>A0A2P5XDW4_GOSBA</name>
<dbReference type="EC" id="2.6.1.16" evidence="2"/>
<evidence type="ECO:0000256" key="6">
    <source>
        <dbReference type="SAM" id="MobiDB-lite"/>
    </source>
</evidence>
<evidence type="ECO:0000259" key="7">
    <source>
        <dbReference type="PROSITE" id="PS51278"/>
    </source>
</evidence>
<keyword evidence="4" id="KW-0808">Transferase</keyword>
<dbReference type="GO" id="GO:0006002">
    <property type="term" value="P:fructose 6-phosphate metabolic process"/>
    <property type="evidence" value="ECO:0007669"/>
    <property type="project" value="TreeGrafter"/>
</dbReference>
<evidence type="ECO:0000256" key="2">
    <source>
        <dbReference type="ARBA" id="ARBA00012916"/>
    </source>
</evidence>
<dbReference type="OrthoDB" id="15235at2759"/>
<evidence type="ECO:0000256" key="1">
    <source>
        <dbReference type="ARBA" id="ARBA00001031"/>
    </source>
</evidence>
<proteinExistence type="predicted"/>
<sequence length="182" mass="20573">MCGIFAYLNYNVNRERRYILQVLFNGLRRLEYRGYDSAGISIDDYFSVSRNPNTPQPSSINSLSSSPLVFRQEGNIESLVKSVYQEVAATELNLEESFTTHAGIAHTRWATHGVPAPRNSHPQTSGSGNDFLVVHNGVITNYENSNSKGKERALEEEEQRDRNSTSRKKKLEGKRIYSGKNQ</sequence>
<keyword evidence="5" id="KW-0315">Glutamine amidotransferase</keyword>
<organism evidence="8 9">
    <name type="scientific">Gossypium barbadense</name>
    <name type="common">Sea Island cotton</name>
    <name type="synonym">Hibiscus barbadensis</name>
    <dbReference type="NCBI Taxonomy" id="3634"/>
    <lineage>
        <taxon>Eukaryota</taxon>
        <taxon>Viridiplantae</taxon>
        <taxon>Streptophyta</taxon>
        <taxon>Embryophyta</taxon>
        <taxon>Tracheophyta</taxon>
        <taxon>Spermatophyta</taxon>
        <taxon>Magnoliopsida</taxon>
        <taxon>eudicotyledons</taxon>
        <taxon>Gunneridae</taxon>
        <taxon>Pentapetalae</taxon>
        <taxon>rosids</taxon>
        <taxon>malvids</taxon>
        <taxon>Malvales</taxon>
        <taxon>Malvaceae</taxon>
        <taxon>Malvoideae</taxon>
        <taxon>Gossypium</taxon>
    </lineage>
</organism>
<feature type="compositionally biased region" description="Basic and acidic residues" evidence="6">
    <location>
        <begin position="148"/>
        <end position="164"/>
    </location>
</feature>
<reference evidence="8 9" key="1">
    <citation type="submission" date="2015-01" db="EMBL/GenBank/DDBJ databases">
        <title>Genome of allotetraploid Gossypium barbadense reveals genomic plasticity and fiber elongation in cotton evolution.</title>
        <authorList>
            <person name="Chen X."/>
            <person name="Liu X."/>
            <person name="Zhao B."/>
            <person name="Zheng H."/>
            <person name="Hu Y."/>
            <person name="Lu G."/>
            <person name="Yang C."/>
            <person name="Chen J."/>
            <person name="Shan C."/>
            <person name="Zhang L."/>
            <person name="Zhou Y."/>
            <person name="Wang L."/>
            <person name="Guo W."/>
            <person name="Bai Y."/>
            <person name="Ruan J."/>
            <person name="Shangguan X."/>
            <person name="Mao Y."/>
            <person name="Jiang J."/>
            <person name="Zhu Y."/>
            <person name="Lei J."/>
            <person name="Kang H."/>
            <person name="Chen S."/>
            <person name="He X."/>
            <person name="Wang R."/>
            <person name="Wang Y."/>
            <person name="Chen J."/>
            <person name="Wang L."/>
            <person name="Yu S."/>
            <person name="Wang B."/>
            <person name="Wei J."/>
            <person name="Song S."/>
            <person name="Lu X."/>
            <person name="Gao Z."/>
            <person name="Gu W."/>
            <person name="Deng X."/>
            <person name="Ma D."/>
            <person name="Wang S."/>
            <person name="Liang W."/>
            <person name="Fang L."/>
            <person name="Cai C."/>
            <person name="Zhu X."/>
            <person name="Zhou B."/>
            <person name="Zhang Y."/>
            <person name="Chen Z."/>
            <person name="Xu S."/>
            <person name="Zhu R."/>
            <person name="Wang S."/>
            <person name="Zhang T."/>
            <person name="Zhao G."/>
        </authorList>
    </citation>
    <scope>NUCLEOTIDE SEQUENCE [LARGE SCALE GENOMIC DNA]</scope>
    <source>
        <strain evidence="9">cv. Xinhai21</strain>
        <tissue evidence="8">Leaf</tissue>
    </source>
</reference>
<keyword evidence="3" id="KW-0032">Aminotransferase</keyword>
<feature type="region of interest" description="Disordered" evidence="6">
    <location>
        <begin position="112"/>
        <end position="131"/>
    </location>
</feature>
<dbReference type="AlphaFoldDB" id="A0A2P5XDW4"/>
<dbReference type="Gene3D" id="3.60.20.10">
    <property type="entry name" value="Glutamine Phosphoribosylpyrophosphate, subunit 1, domain 1"/>
    <property type="match status" value="1"/>
</dbReference>
<dbReference type="PANTHER" id="PTHR10937:SF0">
    <property type="entry name" value="GLUTAMINE--FRUCTOSE-6-PHOSPHATE TRANSAMINASE (ISOMERIZING)"/>
    <property type="match status" value="1"/>
</dbReference>